<dbReference type="GO" id="GO:0003723">
    <property type="term" value="F:RNA binding"/>
    <property type="evidence" value="ECO:0007669"/>
    <property type="project" value="UniProtKB-KW"/>
</dbReference>
<evidence type="ECO:0000259" key="2">
    <source>
        <dbReference type="PROSITE" id="PS50126"/>
    </source>
</evidence>
<dbReference type="Gene3D" id="2.40.50.140">
    <property type="entry name" value="Nucleic acid-binding proteins"/>
    <property type="match status" value="1"/>
</dbReference>
<dbReference type="KEGG" id="stcm:SCMC78_00290"/>
<dbReference type="AlphaFoldDB" id="A0AB33K642"/>
<dbReference type="InterPro" id="IPR003029">
    <property type="entry name" value="S1_domain"/>
</dbReference>
<protein>
    <recommendedName>
        <fullName evidence="2">S1 motif domain-containing protein</fullName>
    </recommendedName>
</protein>
<keyword evidence="1" id="KW-0694">RNA-binding</keyword>
<name>A0AB33K642_9ACTN</name>
<evidence type="ECO:0000256" key="1">
    <source>
        <dbReference type="PROSITE-ProRule" id="PRU00182"/>
    </source>
</evidence>
<organism evidence="3">
    <name type="scientific">Streptomyces sp. CMC78</name>
    <dbReference type="NCBI Taxonomy" id="3231512"/>
    <lineage>
        <taxon>Bacteria</taxon>
        <taxon>Bacillati</taxon>
        <taxon>Actinomycetota</taxon>
        <taxon>Actinomycetes</taxon>
        <taxon>Kitasatosporales</taxon>
        <taxon>Streptomycetaceae</taxon>
        <taxon>Streptomyces</taxon>
    </lineage>
</organism>
<accession>A0AB33K642</accession>
<dbReference type="EMBL" id="AP035884">
    <property type="protein sequence ID" value="BFP50222.1"/>
    <property type="molecule type" value="Genomic_DNA"/>
</dbReference>
<evidence type="ECO:0000313" key="3">
    <source>
        <dbReference type="EMBL" id="BFP50222.1"/>
    </source>
</evidence>
<dbReference type="InterPro" id="IPR012340">
    <property type="entry name" value="NA-bd_OB-fold"/>
</dbReference>
<feature type="domain" description="S1 motif" evidence="2">
    <location>
        <begin position="1"/>
        <end position="43"/>
    </location>
</feature>
<reference evidence="3" key="1">
    <citation type="submission" date="2024-07" db="EMBL/GenBank/DDBJ databases">
        <title>Complete genome sequences of cellulolytic bacteria, Kitasatospora sp. CMC57 and Streptomyces sp. CMC78, isolated from Japanese agricultural soil.</title>
        <authorList>
            <person name="Hashimoto T."/>
            <person name="Ito M."/>
            <person name="Iwamoto M."/>
            <person name="Fukahori D."/>
            <person name="Shoda T."/>
            <person name="Sakoda M."/>
            <person name="Morohoshi T."/>
            <person name="Mitsuboshi M."/>
            <person name="Nishizawa T."/>
        </authorList>
    </citation>
    <scope>NUCLEOTIDE SEQUENCE</scope>
    <source>
        <strain evidence="3">CMC78</strain>
    </source>
</reference>
<gene>
    <name evidence="3" type="ORF">SCMC78_00290</name>
</gene>
<dbReference type="Pfam" id="PF00575">
    <property type="entry name" value="S1"/>
    <property type="match status" value="1"/>
</dbReference>
<dbReference type="PROSITE" id="PS50126">
    <property type="entry name" value="S1"/>
    <property type="match status" value="1"/>
</dbReference>
<sequence length="53" mass="5998">MHNTQFRDEPVEDPGQIVSEGDEITVRIVEVDLVHRRLALSARNLPQSGKRST</sequence>
<dbReference type="SUPFAM" id="SSF50249">
    <property type="entry name" value="Nucleic acid-binding proteins"/>
    <property type="match status" value="1"/>
</dbReference>
<proteinExistence type="predicted"/>
<dbReference type="PROSITE" id="PS50889">
    <property type="entry name" value="S4"/>
    <property type="match status" value="1"/>
</dbReference>